<feature type="domain" description="Thioesterase" evidence="2">
    <location>
        <begin position="53"/>
        <end position="126"/>
    </location>
</feature>
<evidence type="ECO:0000313" key="3">
    <source>
        <dbReference type="EMBL" id="MDO6966666.1"/>
    </source>
</evidence>
<gene>
    <name evidence="3" type="primary">paaI</name>
    <name evidence="3" type="ORF">Q4481_22145</name>
</gene>
<dbReference type="InterPro" id="IPR029069">
    <property type="entry name" value="HotDog_dom_sf"/>
</dbReference>
<reference evidence="3" key="1">
    <citation type="journal article" date="2015" name="Int. J. Syst. Evol. Microbiol.">
        <title>Rhizobium alvei sp. nov., isolated from a freshwater river.</title>
        <authorList>
            <person name="Sheu S.Y."/>
            <person name="Huang H.W."/>
            <person name="Young C.C."/>
            <person name="Chen W.M."/>
        </authorList>
    </citation>
    <scope>NUCLEOTIDE SEQUENCE</scope>
    <source>
        <strain evidence="3">TNR-22</strain>
    </source>
</reference>
<dbReference type="SUPFAM" id="SSF54637">
    <property type="entry name" value="Thioesterase/thiol ester dehydrase-isomerase"/>
    <property type="match status" value="1"/>
</dbReference>
<evidence type="ECO:0000256" key="1">
    <source>
        <dbReference type="ARBA" id="ARBA00022801"/>
    </source>
</evidence>
<dbReference type="EC" id="3.1.2.-" evidence="3"/>
<dbReference type="InterPro" id="IPR052723">
    <property type="entry name" value="Acyl-CoA_thioesterase_PaaI"/>
</dbReference>
<dbReference type="InterPro" id="IPR003736">
    <property type="entry name" value="PAAI_dom"/>
</dbReference>
<comment type="caution">
    <text evidence="3">The sequence shown here is derived from an EMBL/GenBank/DDBJ whole genome shotgun (WGS) entry which is preliminary data.</text>
</comment>
<dbReference type="NCBIfam" id="TIGR02286">
    <property type="entry name" value="PaaD"/>
    <property type="match status" value="1"/>
</dbReference>
<dbReference type="PANTHER" id="PTHR42856:SF1">
    <property type="entry name" value="ACYL-COENZYME A THIOESTERASE PAAI"/>
    <property type="match status" value="1"/>
</dbReference>
<evidence type="ECO:0000259" key="2">
    <source>
        <dbReference type="Pfam" id="PF03061"/>
    </source>
</evidence>
<accession>A0ABT8YSU7</accession>
<dbReference type="Pfam" id="PF03061">
    <property type="entry name" value="4HBT"/>
    <property type="match status" value="1"/>
</dbReference>
<proteinExistence type="predicted"/>
<dbReference type="GO" id="GO:0016787">
    <property type="term" value="F:hydrolase activity"/>
    <property type="evidence" value="ECO:0007669"/>
    <property type="project" value="UniProtKB-KW"/>
</dbReference>
<dbReference type="PANTHER" id="PTHR42856">
    <property type="entry name" value="ACYL-COENZYME A THIOESTERASE PAAI"/>
    <property type="match status" value="1"/>
</dbReference>
<evidence type="ECO:0000313" key="4">
    <source>
        <dbReference type="Proteomes" id="UP001174932"/>
    </source>
</evidence>
<reference evidence="3" key="2">
    <citation type="submission" date="2023-07" db="EMBL/GenBank/DDBJ databases">
        <authorList>
            <person name="Shen H."/>
        </authorList>
    </citation>
    <scope>NUCLEOTIDE SEQUENCE</scope>
    <source>
        <strain evidence="3">TNR-22</strain>
    </source>
</reference>
<dbReference type="InterPro" id="IPR011973">
    <property type="entry name" value="PaaD"/>
</dbReference>
<keyword evidence="1 3" id="KW-0378">Hydrolase</keyword>
<keyword evidence="4" id="KW-1185">Reference proteome</keyword>
<name>A0ABT8YSU7_9HYPH</name>
<dbReference type="Gene3D" id="3.10.129.10">
    <property type="entry name" value="Hotdog Thioesterase"/>
    <property type="match status" value="1"/>
</dbReference>
<dbReference type="RefSeq" id="WP_304378593.1">
    <property type="nucleotide sequence ID" value="NZ_JAUOZU010000020.1"/>
</dbReference>
<dbReference type="EMBL" id="JAUOZU010000020">
    <property type="protein sequence ID" value="MDO6966666.1"/>
    <property type="molecule type" value="Genomic_DNA"/>
</dbReference>
<organism evidence="3 4">
    <name type="scientific">Rhizobium alvei</name>
    <dbReference type="NCBI Taxonomy" id="1132659"/>
    <lineage>
        <taxon>Bacteria</taxon>
        <taxon>Pseudomonadati</taxon>
        <taxon>Pseudomonadota</taxon>
        <taxon>Alphaproteobacteria</taxon>
        <taxon>Hyphomicrobiales</taxon>
        <taxon>Rhizobiaceae</taxon>
        <taxon>Rhizobium/Agrobacterium group</taxon>
        <taxon>Rhizobium</taxon>
    </lineage>
</organism>
<dbReference type="InterPro" id="IPR006683">
    <property type="entry name" value="Thioestr_dom"/>
</dbReference>
<dbReference type="Proteomes" id="UP001174932">
    <property type="component" value="Unassembled WGS sequence"/>
</dbReference>
<dbReference type="NCBIfam" id="TIGR00369">
    <property type="entry name" value="unchar_dom_1"/>
    <property type="match status" value="1"/>
</dbReference>
<dbReference type="CDD" id="cd03443">
    <property type="entry name" value="PaaI_thioesterase"/>
    <property type="match status" value="1"/>
</dbReference>
<sequence>MTISEQEVAEICVRTMLASDQAAHNLGLTVDQVAAGHVIVSMLVTENLLNGLGTCHGGHIFTLADCAFAFACNSRNQMTVGQHCSITYVNPARRNDRLIAVAKEISQQGRSGLYDVRIANQDGLVVAEFRGHSRAVGGQFVDMEQV</sequence>
<protein>
    <submittedName>
        <fullName evidence="3">Hydroxyphenylacetyl-CoA thioesterase PaaI</fullName>
        <ecNumber evidence="3">3.1.2.-</ecNumber>
    </submittedName>
</protein>